<dbReference type="Proteomes" id="UP000245207">
    <property type="component" value="Unassembled WGS sequence"/>
</dbReference>
<evidence type="ECO:0000313" key="2">
    <source>
        <dbReference type="Proteomes" id="UP000245207"/>
    </source>
</evidence>
<proteinExistence type="predicted"/>
<name>A0A2U1MZQ9_ARTAN</name>
<accession>A0A2U1MZQ9</accession>
<organism evidence="1 2">
    <name type="scientific">Artemisia annua</name>
    <name type="common">Sweet wormwood</name>
    <dbReference type="NCBI Taxonomy" id="35608"/>
    <lineage>
        <taxon>Eukaryota</taxon>
        <taxon>Viridiplantae</taxon>
        <taxon>Streptophyta</taxon>
        <taxon>Embryophyta</taxon>
        <taxon>Tracheophyta</taxon>
        <taxon>Spermatophyta</taxon>
        <taxon>Magnoliopsida</taxon>
        <taxon>eudicotyledons</taxon>
        <taxon>Gunneridae</taxon>
        <taxon>Pentapetalae</taxon>
        <taxon>asterids</taxon>
        <taxon>campanulids</taxon>
        <taxon>Asterales</taxon>
        <taxon>Asteraceae</taxon>
        <taxon>Asteroideae</taxon>
        <taxon>Anthemideae</taxon>
        <taxon>Artemisiinae</taxon>
        <taxon>Artemisia</taxon>
    </lineage>
</organism>
<comment type="caution">
    <text evidence="1">The sequence shown here is derived from an EMBL/GenBank/DDBJ whole genome shotgun (WGS) entry which is preliminary data.</text>
</comment>
<evidence type="ECO:0000313" key="1">
    <source>
        <dbReference type="EMBL" id="PWA66745.1"/>
    </source>
</evidence>
<evidence type="ECO:0008006" key="3">
    <source>
        <dbReference type="Google" id="ProtNLM"/>
    </source>
</evidence>
<sequence>MKIDNLDNKAEQSPLSPSEVELRISSVKQLADIELLKVKDLRQKAKLRWDAEGDENSQFFHGIINSRRNRSTINGLNIHGDWITDPSTIKDHIFNSFCNRFKEGNWSRPRFSSNLFQQITEEESQLLDRPFTLDEIKEAVWSCGSSKAPVEYS</sequence>
<protein>
    <recommendedName>
        <fullName evidence="3">RNA-directed DNA polymerase, eukaryota, Reverse transcriptase zinc-binding domain protein</fullName>
    </recommendedName>
</protein>
<dbReference type="EMBL" id="PKPP01003970">
    <property type="protein sequence ID" value="PWA66745.1"/>
    <property type="molecule type" value="Genomic_DNA"/>
</dbReference>
<keyword evidence="2" id="KW-1185">Reference proteome</keyword>
<reference evidence="1 2" key="1">
    <citation type="journal article" date="2018" name="Mol. Plant">
        <title>The genome of Artemisia annua provides insight into the evolution of Asteraceae family and artemisinin biosynthesis.</title>
        <authorList>
            <person name="Shen Q."/>
            <person name="Zhang L."/>
            <person name="Liao Z."/>
            <person name="Wang S."/>
            <person name="Yan T."/>
            <person name="Shi P."/>
            <person name="Liu M."/>
            <person name="Fu X."/>
            <person name="Pan Q."/>
            <person name="Wang Y."/>
            <person name="Lv Z."/>
            <person name="Lu X."/>
            <person name="Zhang F."/>
            <person name="Jiang W."/>
            <person name="Ma Y."/>
            <person name="Chen M."/>
            <person name="Hao X."/>
            <person name="Li L."/>
            <person name="Tang Y."/>
            <person name="Lv G."/>
            <person name="Zhou Y."/>
            <person name="Sun X."/>
            <person name="Brodelius P.E."/>
            <person name="Rose J.K.C."/>
            <person name="Tang K."/>
        </authorList>
    </citation>
    <scope>NUCLEOTIDE SEQUENCE [LARGE SCALE GENOMIC DNA]</scope>
    <source>
        <strain evidence="2">cv. Huhao1</strain>
        <tissue evidence="1">Leaf</tissue>
    </source>
</reference>
<dbReference type="AlphaFoldDB" id="A0A2U1MZQ9"/>
<dbReference type="OrthoDB" id="1733677at2759"/>
<gene>
    <name evidence="1" type="ORF">CTI12_AA324900</name>
</gene>